<sequence length="250" mass="28084">YPMVHVENPKKGTKMLVVGMAAGVAVALLVMATAAWLMLGSNENIQQAFQQKFENPKQVKQRKAAEEEKFNTLQKQRDAAIAVSEKLKNERDAALKEAVAQKKIREADLLLEKEQANKVAEEELALKKAGQEKEKALKAAEETIKKAELAQKKALEREHKLKLKVQKREAEIENQRLLALKEERKRLEEIALTADRDRLNELLSEEEDMLDEPAGADEPTISQLSKKIKDSFATNPCDGPSAKFLSTCKK</sequence>
<keyword evidence="1" id="KW-0175">Coiled coil</keyword>
<feature type="region of interest" description="Disordered" evidence="2">
    <location>
        <begin position="203"/>
        <end position="223"/>
    </location>
</feature>
<keyword evidence="3" id="KW-1133">Transmembrane helix</keyword>
<proteinExistence type="predicted"/>
<dbReference type="EMBL" id="UOFF01000291">
    <property type="protein sequence ID" value="VAW56860.1"/>
    <property type="molecule type" value="Genomic_DNA"/>
</dbReference>
<name>A0A3B0WWM1_9ZZZZ</name>
<evidence type="ECO:0000256" key="2">
    <source>
        <dbReference type="SAM" id="MobiDB-lite"/>
    </source>
</evidence>
<feature type="transmembrane region" description="Helical" evidence="3">
    <location>
        <begin position="16"/>
        <end position="39"/>
    </location>
</feature>
<keyword evidence="3" id="KW-0812">Transmembrane</keyword>
<evidence type="ECO:0000313" key="4">
    <source>
        <dbReference type="EMBL" id="VAW56860.1"/>
    </source>
</evidence>
<feature type="non-terminal residue" evidence="4">
    <location>
        <position position="1"/>
    </location>
</feature>
<gene>
    <name evidence="4" type="ORF">MNBD_GAMMA07-61</name>
</gene>
<reference evidence="4" key="1">
    <citation type="submission" date="2018-06" db="EMBL/GenBank/DDBJ databases">
        <authorList>
            <person name="Zhirakovskaya E."/>
        </authorList>
    </citation>
    <scope>NUCLEOTIDE SEQUENCE</scope>
</reference>
<protein>
    <submittedName>
        <fullName evidence="4">Uncharacterized protein</fullName>
    </submittedName>
</protein>
<organism evidence="4">
    <name type="scientific">hydrothermal vent metagenome</name>
    <dbReference type="NCBI Taxonomy" id="652676"/>
    <lineage>
        <taxon>unclassified sequences</taxon>
        <taxon>metagenomes</taxon>
        <taxon>ecological metagenomes</taxon>
    </lineage>
</organism>
<feature type="compositionally biased region" description="Acidic residues" evidence="2">
    <location>
        <begin position="203"/>
        <end position="215"/>
    </location>
</feature>
<feature type="coiled-coil region" evidence="1">
    <location>
        <begin position="119"/>
        <end position="197"/>
    </location>
</feature>
<dbReference type="AlphaFoldDB" id="A0A3B0WWM1"/>
<feature type="region of interest" description="Disordered" evidence="2">
    <location>
        <begin position="231"/>
        <end position="250"/>
    </location>
</feature>
<evidence type="ECO:0000256" key="3">
    <source>
        <dbReference type="SAM" id="Phobius"/>
    </source>
</evidence>
<evidence type="ECO:0000256" key="1">
    <source>
        <dbReference type="SAM" id="Coils"/>
    </source>
</evidence>
<keyword evidence="3" id="KW-0472">Membrane</keyword>
<accession>A0A3B0WWM1</accession>